<dbReference type="HAMAP" id="MF_00004">
    <property type="entry name" value="Aden_phosphoribosyltr"/>
    <property type="match status" value="1"/>
</dbReference>
<dbReference type="CDD" id="cd06223">
    <property type="entry name" value="PRTases_typeI"/>
    <property type="match status" value="1"/>
</dbReference>
<dbReference type="GO" id="GO:0002055">
    <property type="term" value="F:adenine binding"/>
    <property type="evidence" value="ECO:0007669"/>
    <property type="project" value="TreeGrafter"/>
</dbReference>
<comment type="pathway">
    <text evidence="4 11">Purine metabolism; AMP biosynthesis via salvage pathway; AMP from adenine: step 1/1.</text>
</comment>
<comment type="similarity">
    <text evidence="5 11">Belongs to the purine/pyrimidine phosphoribosyltransferase family.</text>
</comment>
<evidence type="ECO:0000256" key="2">
    <source>
        <dbReference type="ARBA" id="ARBA00003968"/>
    </source>
</evidence>
<evidence type="ECO:0000256" key="1">
    <source>
        <dbReference type="ARBA" id="ARBA00000868"/>
    </source>
</evidence>
<sequence>MDINKYILDVHNFPIEGVTFKDITPLLNDKDAFKYVIDKMVEYVKEKKATVIVAPEARGFLLASAVAYAANCRFVLVRKPGKLPRKVKDVEYVLEYGKGHIQMHVGDLKENDNVVIVDDVLATGGTMKAIVELVNQEKAKVGGIVFLADLSFLHEPDLFKEFDSKSLITY</sequence>
<dbReference type="GO" id="GO:0044209">
    <property type="term" value="P:AMP salvage"/>
    <property type="evidence" value="ECO:0007669"/>
    <property type="project" value="UniProtKB-UniRule"/>
</dbReference>
<organism evidence="13 14">
    <name type="scientific">Spiroplasma cantharicola</name>
    <dbReference type="NCBI Taxonomy" id="362837"/>
    <lineage>
        <taxon>Bacteria</taxon>
        <taxon>Bacillati</taxon>
        <taxon>Mycoplasmatota</taxon>
        <taxon>Mollicutes</taxon>
        <taxon>Entomoplasmatales</taxon>
        <taxon>Spiroplasmataceae</taxon>
        <taxon>Spiroplasma</taxon>
    </lineage>
</organism>
<dbReference type="InterPro" id="IPR050054">
    <property type="entry name" value="UPRTase/APRTase"/>
</dbReference>
<keyword evidence="14" id="KW-1185">Reference proteome</keyword>
<evidence type="ECO:0000256" key="8">
    <source>
        <dbReference type="ARBA" id="ARBA00022676"/>
    </source>
</evidence>
<evidence type="ECO:0000313" key="13">
    <source>
        <dbReference type="EMBL" id="ALD66288.1"/>
    </source>
</evidence>
<dbReference type="InterPro" id="IPR000836">
    <property type="entry name" value="PRTase_dom"/>
</dbReference>
<dbReference type="UniPathway" id="UPA00588">
    <property type="reaction ID" value="UER00646"/>
</dbReference>
<dbReference type="SUPFAM" id="SSF53271">
    <property type="entry name" value="PRTase-like"/>
    <property type="match status" value="1"/>
</dbReference>
<dbReference type="AlphaFoldDB" id="A0A0M3SJ80"/>
<comment type="subcellular location">
    <subcellularLocation>
        <location evidence="3 11">Cytoplasm</location>
    </subcellularLocation>
</comment>
<evidence type="ECO:0000256" key="11">
    <source>
        <dbReference type="HAMAP-Rule" id="MF_00004"/>
    </source>
</evidence>
<dbReference type="PATRIC" id="fig|362837.3.peg.380"/>
<evidence type="ECO:0000256" key="3">
    <source>
        <dbReference type="ARBA" id="ARBA00004496"/>
    </source>
</evidence>
<protein>
    <recommendedName>
        <fullName evidence="6 11">Adenine phosphoribosyltransferase</fullName>
        <shortName evidence="11">APRT</shortName>
        <ecNumber evidence="6 11">2.4.2.7</ecNumber>
    </recommendedName>
</protein>
<accession>A0A0M3SJ80</accession>
<evidence type="ECO:0000256" key="9">
    <source>
        <dbReference type="ARBA" id="ARBA00022679"/>
    </source>
</evidence>
<dbReference type="FunFam" id="3.40.50.2020:FF:000021">
    <property type="entry name" value="Adenine phosphoribosyltransferase"/>
    <property type="match status" value="1"/>
</dbReference>
<dbReference type="Proteomes" id="UP000063919">
    <property type="component" value="Chromosome"/>
</dbReference>
<evidence type="ECO:0000256" key="5">
    <source>
        <dbReference type="ARBA" id="ARBA00008391"/>
    </source>
</evidence>
<evidence type="ECO:0000259" key="12">
    <source>
        <dbReference type="Pfam" id="PF00156"/>
    </source>
</evidence>
<dbReference type="Pfam" id="PF00156">
    <property type="entry name" value="Pribosyltran"/>
    <property type="match status" value="1"/>
</dbReference>
<proteinExistence type="inferred from homology"/>
<dbReference type="EC" id="2.4.2.7" evidence="6 11"/>
<keyword evidence="10 11" id="KW-0660">Purine salvage</keyword>
<keyword evidence="9 11" id="KW-0808">Transferase</keyword>
<comment type="subunit">
    <text evidence="11">Homodimer.</text>
</comment>
<keyword evidence="8 11" id="KW-0328">Glycosyltransferase</keyword>
<dbReference type="NCBIfam" id="NF002636">
    <property type="entry name" value="PRK02304.1-5"/>
    <property type="match status" value="1"/>
</dbReference>
<dbReference type="GO" id="GO:0003999">
    <property type="term" value="F:adenine phosphoribosyltransferase activity"/>
    <property type="evidence" value="ECO:0007669"/>
    <property type="project" value="UniProtKB-UniRule"/>
</dbReference>
<gene>
    <name evidence="11 13" type="primary">apt</name>
    <name evidence="13" type="ORF">SCANT_v1c03780</name>
</gene>
<dbReference type="GO" id="GO:0016208">
    <property type="term" value="F:AMP binding"/>
    <property type="evidence" value="ECO:0007669"/>
    <property type="project" value="TreeGrafter"/>
</dbReference>
<dbReference type="STRING" id="362837.SCANT_v1c03780"/>
<name>A0A0M3SJ80_9MOLU</name>
<evidence type="ECO:0000256" key="4">
    <source>
        <dbReference type="ARBA" id="ARBA00004659"/>
    </source>
</evidence>
<reference evidence="13 14" key="1">
    <citation type="journal article" date="2015" name="Genome Announc.">
        <title>Complete Genome Sequence of Spiroplasma cantharicola CC-1T (DSM 21588), a Bacterium Isolated from Soldier Beetle (Cantharis carolinus).</title>
        <authorList>
            <person name="Lo W.S."/>
            <person name="Liu P.Y."/>
            <person name="Kuo C.H."/>
        </authorList>
    </citation>
    <scope>NUCLEOTIDE SEQUENCE [LARGE SCALE GENOMIC DNA]</scope>
    <source>
        <strain evidence="13 14">CC-1</strain>
    </source>
</reference>
<dbReference type="GO" id="GO:0006168">
    <property type="term" value="P:adenine salvage"/>
    <property type="evidence" value="ECO:0007669"/>
    <property type="project" value="InterPro"/>
</dbReference>
<dbReference type="PANTHER" id="PTHR32315">
    <property type="entry name" value="ADENINE PHOSPHORIBOSYLTRANSFERASE"/>
    <property type="match status" value="1"/>
</dbReference>
<dbReference type="GO" id="GO:0006166">
    <property type="term" value="P:purine ribonucleoside salvage"/>
    <property type="evidence" value="ECO:0007669"/>
    <property type="project" value="UniProtKB-KW"/>
</dbReference>
<dbReference type="EMBL" id="CP012622">
    <property type="protein sequence ID" value="ALD66288.1"/>
    <property type="molecule type" value="Genomic_DNA"/>
</dbReference>
<keyword evidence="7 11" id="KW-0963">Cytoplasm</keyword>
<dbReference type="OrthoDB" id="9803963at2"/>
<evidence type="ECO:0000256" key="7">
    <source>
        <dbReference type="ARBA" id="ARBA00022490"/>
    </source>
</evidence>
<dbReference type="KEGG" id="scj:SCANT_v1c03780"/>
<comment type="catalytic activity">
    <reaction evidence="1 11">
        <text>AMP + diphosphate = 5-phospho-alpha-D-ribose 1-diphosphate + adenine</text>
        <dbReference type="Rhea" id="RHEA:16609"/>
        <dbReference type="ChEBI" id="CHEBI:16708"/>
        <dbReference type="ChEBI" id="CHEBI:33019"/>
        <dbReference type="ChEBI" id="CHEBI:58017"/>
        <dbReference type="ChEBI" id="CHEBI:456215"/>
        <dbReference type="EC" id="2.4.2.7"/>
    </reaction>
</comment>
<dbReference type="InterPro" id="IPR005764">
    <property type="entry name" value="Ade_phspho_trans"/>
</dbReference>
<dbReference type="Gene3D" id="3.40.50.2020">
    <property type="match status" value="1"/>
</dbReference>
<dbReference type="PANTHER" id="PTHR32315:SF3">
    <property type="entry name" value="ADENINE PHOSPHORIBOSYLTRANSFERASE"/>
    <property type="match status" value="1"/>
</dbReference>
<dbReference type="GO" id="GO:0005737">
    <property type="term" value="C:cytoplasm"/>
    <property type="evidence" value="ECO:0007669"/>
    <property type="project" value="UniProtKB-SubCell"/>
</dbReference>
<feature type="domain" description="Phosphoribosyltransferase" evidence="12">
    <location>
        <begin position="33"/>
        <end position="149"/>
    </location>
</feature>
<evidence type="ECO:0000256" key="6">
    <source>
        <dbReference type="ARBA" id="ARBA00011893"/>
    </source>
</evidence>
<dbReference type="InterPro" id="IPR029057">
    <property type="entry name" value="PRTase-like"/>
</dbReference>
<comment type="function">
    <text evidence="2 11">Catalyzes a salvage reaction resulting in the formation of AMP, that is energically less costly than de novo synthesis.</text>
</comment>
<evidence type="ECO:0000256" key="10">
    <source>
        <dbReference type="ARBA" id="ARBA00022726"/>
    </source>
</evidence>
<evidence type="ECO:0000313" key="14">
    <source>
        <dbReference type="Proteomes" id="UP000063919"/>
    </source>
</evidence>
<dbReference type="RefSeq" id="WP_053946050.1">
    <property type="nucleotide sequence ID" value="NZ_CP012622.1"/>
</dbReference>